<evidence type="ECO:0000256" key="1">
    <source>
        <dbReference type="ARBA" id="ARBA00004141"/>
    </source>
</evidence>
<feature type="binding site" evidence="8">
    <location>
        <position position="457"/>
    </location>
    <ligand>
        <name>Na(+)</name>
        <dbReference type="ChEBI" id="CHEBI:29101"/>
        <label>1</label>
    </ligand>
</feature>
<comment type="subcellular location">
    <subcellularLocation>
        <location evidence="1">Membrane</location>
        <topology evidence="1">Multi-pass membrane protein</topology>
    </subcellularLocation>
</comment>
<dbReference type="PRINTS" id="PR00176">
    <property type="entry name" value="NANEUSMPORT"/>
</dbReference>
<feature type="binding site" evidence="8">
    <location>
        <position position="458"/>
    </location>
    <ligand>
        <name>Na(+)</name>
        <dbReference type="ChEBI" id="CHEBI:29101"/>
        <label>1</label>
    </ligand>
</feature>
<dbReference type="GO" id="GO:0015293">
    <property type="term" value="F:symporter activity"/>
    <property type="evidence" value="ECO:0007669"/>
    <property type="project" value="UniProtKB-KW"/>
</dbReference>
<evidence type="ECO:0000313" key="11">
    <source>
        <dbReference type="Proteomes" id="UP000015103"/>
    </source>
</evidence>
<name>T1HMW8_RHOPR</name>
<accession>T1HMW8</accession>
<evidence type="ECO:0000256" key="5">
    <source>
        <dbReference type="ARBA" id="ARBA00022847"/>
    </source>
</evidence>
<keyword evidence="11" id="KW-1185">Reference proteome</keyword>
<dbReference type="eggNOG" id="KOG3660">
    <property type="taxonomic scope" value="Eukaryota"/>
</dbReference>
<evidence type="ECO:0000256" key="3">
    <source>
        <dbReference type="ARBA" id="ARBA00022448"/>
    </source>
</evidence>
<keyword evidence="7" id="KW-0472">Membrane</keyword>
<dbReference type="SUPFAM" id="SSF161070">
    <property type="entry name" value="SNF-like"/>
    <property type="match status" value="1"/>
</dbReference>
<dbReference type="HOGENOM" id="CLU_006855_9_5_1"/>
<dbReference type="InterPro" id="IPR037272">
    <property type="entry name" value="SNS_sf"/>
</dbReference>
<reference evidence="10" key="1">
    <citation type="submission" date="2015-05" db="UniProtKB">
        <authorList>
            <consortium name="EnsemblMetazoa"/>
        </authorList>
    </citation>
    <scope>IDENTIFICATION</scope>
</reference>
<dbReference type="AlphaFoldDB" id="T1HMW8"/>
<proteinExistence type="inferred from homology"/>
<dbReference type="GO" id="GO:0005886">
    <property type="term" value="C:plasma membrane"/>
    <property type="evidence" value="ECO:0007669"/>
    <property type="project" value="TreeGrafter"/>
</dbReference>
<feature type="binding site" evidence="8">
    <location>
        <position position="389"/>
    </location>
    <ligand>
        <name>Na(+)</name>
        <dbReference type="ChEBI" id="CHEBI:29101"/>
        <label>1</label>
    </ligand>
</feature>
<evidence type="ECO:0000256" key="8">
    <source>
        <dbReference type="PIRSR" id="PIRSR600175-1"/>
    </source>
</evidence>
<keyword evidence="8" id="KW-0915">Sodium</keyword>
<dbReference type="InParanoid" id="T1HMW8"/>
<keyword evidence="6" id="KW-1133">Transmembrane helix</keyword>
<keyword evidence="3 9" id="KW-0813">Transport</keyword>
<evidence type="ECO:0000313" key="10">
    <source>
        <dbReference type="EnsemblMetazoa" id="RPRC005392-PA"/>
    </source>
</evidence>
<evidence type="ECO:0000256" key="7">
    <source>
        <dbReference type="ARBA" id="ARBA00023136"/>
    </source>
</evidence>
<dbReference type="PROSITE" id="PS50267">
    <property type="entry name" value="NA_NEUROTRAN_SYMP_3"/>
    <property type="match status" value="1"/>
</dbReference>
<evidence type="ECO:0000256" key="9">
    <source>
        <dbReference type="RuleBase" id="RU003732"/>
    </source>
</evidence>
<dbReference type="InterPro" id="IPR000175">
    <property type="entry name" value="Na/ntran_symport"/>
</dbReference>
<sequence>RKERGGWSNKLDFLFSCISLSVGLGNVWRFPYLCYKNGGGAFLVTYGIAMIFCGIPMFFQEVAIGQYLGSGGSTLVGQLCPILQGVGYATMTIVFLLDLYYCIIIAWTLFYLISTFAWIPELPWSNCGKLYSARNAVSPNQQNNGIWKLEKKIYVSRDTQTADLGTKTRESLIWLKLVFLLIFLEMPRHPRPQNYIFGQRNCFQLTSIADFLQNPVIDCHNSLEIINYFCFVTGMNATLIHNYTNQTRTPVEEFWQERVLGQSGGIADIGGMRWELLACLVMGWCMVYLVICRGIHQSGKVIWFTAIFPYIVLLILLVRGLTLPGAGEGLLYYVTPRWEELLSPVPWIDGATQIFFAYSIGTGALPALGSYNNFNHNCYRDAVITCIINTITSLLAGCVTFAILGNIALEQGTSVANVVSSGPGLVFLTYPEAVLKLPGATAWAVIFFLMLITLGVDSEFCLVESFVTGMVDNWPKLLRPHRGKFTFLICLLLCLLGIPMVTKGGIFIFQLMDYYSASGMCLLWVCIFQTIAISWVFGGEKVIDCIDVMMGIRPNRFWYFCWVYLSPAVMIGIFIFYVLEFIPVTYGSYEYPTWAQIIGICISLASMLWIPGYAVYYFIVSPGSFKQVCNISLI</sequence>
<dbReference type="Proteomes" id="UP000015103">
    <property type="component" value="Unassembled WGS sequence"/>
</dbReference>
<protein>
    <recommendedName>
        <fullName evidence="9">Transporter</fullName>
    </recommendedName>
</protein>
<dbReference type="GO" id="GO:0046872">
    <property type="term" value="F:metal ion binding"/>
    <property type="evidence" value="ECO:0007669"/>
    <property type="project" value="UniProtKB-KW"/>
</dbReference>
<evidence type="ECO:0000256" key="6">
    <source>
        <dbReference type="ARBA" id="ARBA00022989"/>
    </source>
</evidence>
<comment type="similarity">
    <text evidence="2 9">Belongs to the sodium:neurotransmitter symporter (SNF) (TC 2.A.22) family.</text>
</comment>
<dbReference type="VEuPathDB" id="VectorBase:RPRC005392"/>
<dbReference type="PANTHER" id="PTHR11616:SF254">
    <property type="entry name" value="TRANSPORTER"/>
    <property type="match status" value="1"/>
</dbReference>
<organism evidence="10 11">
    <name type="scientific">Rhodnius prolixus</name>
    <name type="common">Triatomid bug</name>
    <dbReference type="NCBI Taxonomy" id="13249"/>
    <lineage>
        <taxon>Eukaryota</taxon>
        <taxon>Metazoa</taxon>
        <taxon>Ecdysozoa</taxon>
        <taxon>Arthropoda</taxon>
        <taxon>Hexapoda</taxon>
        <taxon>Insecta</taxon>
        <taxon>Pterygota</taxon>
        <taxon>Neoptera</taxon>
        <taxon>Paraneoptera</taxon>
        <taxon>Hemiptera</taxon>
        <taxon>Heteroptera</taxon>
        <taxon>Panheteroptera</taxon>
        <taxon>Cimicomorpha</taxon>
        <taxon>Reduviidae</taxon>
        <taxon>Triatominae</taxon>
        <taxon>Rhodnius</taxon>
    </lineage>
</organism>
<dbReference type="GO" id="GO:0006865">
    <property type="term" value="P:amino acid transport"/>
    <property type="evidence" value="ECO:0007669"/>
    <property type="project" value="TreeGrafter"/>
</dbReference>
<keyword evidence="4 9" id="KW-0812">Transmembrane</keyword>
<dbReference type="OMA" id="PGPWIDG"/>
<feature type="binding site" evidence="8">
    <location>
        <position position="22"/>
    </location>
    <ligand>
        <name>Na(+)</name>
        <dbReference type="ChEBI" id="CHEBI:29101"/>
        <label>1</label>
    </ligand>
</feature>
<feature type="binding site" evidence="8">
    <location>
        <position position="26"/>
    </location>
    <ligand>
        <name>Na(+)</name>
        <dbReference type="ChEBI" id="CHEBI:29101"/>
        <label>1</label>
    </ligand>
</feature>
<evidence type="ECO:0000256" key="4">
    <source>
        <dbReference type="ARBA" id="ARBA00022692"/>
    </source>
</evidence>
<feature type="binding site" evidence="8">
    <location>
        <position position="454"/>
    </location>
    <ligand>
        <name>Na(+)</name>
        <dbReference type="ChEBI" id="CHEBI:29101"/>
        <label>1</label>
    </ligand>
</feature>
<keyword evidence="5 9" id="KW-0769">Symport</keyword>
<keyword evidence="8" id="KW-0479">Metal-binding</keyword>
<evidence type="ECO:0000256" key="2">
    <source>
        <dbReference type="ARBA" id="ARBA00006459"/>
    </source>
</evidence>
<dbReference type="EMBL" id="ACPB03027784">
    <property type="status" value="NOT_ANNOTATED_CDS"/>
    <property type="molecule type" value="Genomic_DNA"/>
</dbReference>
<dbReference type="EnsemblMetazoa" id="RPRC005392-RA">
    <property type="protein sequence ID" value="RPRC005392-PA"/>
    <property type="gene ID" value="RPRC005392"/>
</dbReference>
<dbReference type="PANTHER" id="PTHR11616">
    <property type="entry name" value="SODIUM/CHLORIDE DEPENDENT TRANSPORTER"/>
    <property type="match status" value="1"/>
</dbReference>
<dbReference type="GO" id="GO:0035725">
    <property type="term" value="P:sodium ion transmembrane transport"/>
    <property type="evidence" value="ECO:0007669"/>
    <property type="project" value="TreeGrafter"/>
</dbReference>
<dbReference type="PROSITE" id="PS00610">
    <property type="entry name" value="NA_NEUROTRAN_SYMP_1"/>
    <property type="match status" value="1"/>
</dbReference>
<dbReference type="Pfam" id="PF00209">
    <property type="entry name" value="SNF"/>
    <property type="match status" value="2"/>
</dbReference>